<dbReference type="AlphaFoldDB" id="A0A803LAC4"/>
<dbReference type="EnsemblPlants" id="AUR62008813-RA">
    <property type="protein sequence ID" value="AUR62008813-RA:cds"/>
    <property type="gene ID" value="AUR62008813"/>
</dbReference>
<proteinExistence type="predicted"/>
<sequence>MLVNQDSIVSCWADGGGLTPLHRAAFITNVNFVNLRVIKKILKCCPESAMEVDKNSGKTILHFLINRVYSYQQGKQLMQIPQIGPLKDVKDLQENTPSDLAQKSNFKMAQLLSVYPLQHLTFNN</sequence>
<keyword evidence="2" id="KW-1185">Reference proteome</keyword>
<dbReference type="Gramene" id="AUR62008813-RA">
    <property type="protein sequence ID" value="AUR62008813-RA:cds"/>
    <property type="gene ID" value="AUR62008813"/>
</dbReference>
<evidence type="ECO:0000313" key="1">
    <source>
        <dbReference type="EnsemblPlants" id="AUR62008813-RA:cds"/>
    </source>
</evidence>
<dbReference type="Proteomes" id="UP000596660">
    <property type="component" value="Unplaced"/>
</dbReference>
<evidence type="ECO:0000313" key="2">
    <source>
        <dbReference type="Proteomes" id="UP000596660"/>
    </source>
</evidence>
<protein>
    <submittedName>
        <fullName evidence="1">Uncharacterized protein</fullName>
    </submittedName>
</protein>
<dbReference type="Gene3D" id="1.25.40.20">
    <property type="entry name" value="Ankyrin repeat-containing domain"/>
    <property type="match status" value="1"/>
</dbReference>
<organism evidence="1 2">
    <name type="scientific">Chenopodium quinoa</name>
    <name type="common">Quinoa</name>
    <dbReference type="NCBI Taxonomy" id="63459"/>
    <lineage>
        <taxon>Eukaryota</taxon>
        <taxon>Viridiplantae</taxon>
        <taxon>Streptophyta</taxon>
        <taxon>Embryophyta</taxon>
        <taxon>Tracheophyta</taxon>
        <taxon>Spermatophyta</taxon>
        <taxon>Magnoliopsida</taxon>
        <taxon>eudicotyledons</taxon>
        <taxon>Gunneridae</taxon>
        <taxon>Pentapetalae</taxon>
        <taxon>Caryophyllales</taxon>
        <taxon>Chenopodiaceae</taxon>
        <taxon>Chenopodioideae</taxon>
        <taxon>Atripliceae</taxon>
        <taxon>Chenopodium</taxon>
    </lineage>
</organism>
<dbReference type="InterPro" id="IPR036770">
    <property type="entry name" value="Ankyrin_rpt-contain_sf"/>
</dbReference>
<name>A0A803LAC4_CHEQI</name>
<accession>A0A803LAC4</accession>
<reference evidence="1" key="2">
    <citation type="submission" date="2021-03" db="UniProtKB">
        <authorList>
            <consortium name="EnsemblPlants"/>
        </authorList>
    </citation>
    <scope>IDENTIFICATION</scope>
</reference>
<reference evidence="1" key="1">
    <citation type="journal article" date="2017" name="Nature">
        <title>The genome of Chenopodium quinoa.</title>
        <authorList>
            <person name="Jarvis D.E."/>
            <person name="Ho Y.S."/>
            <person name="Lightfoot D.J."/>
            <person name="Schmoeckel S.M."/>
            <person name="Li B."/>
            <person name="Borm T.J.A."/>
            <person name="Ohyanagi H."/>
            <person name="Mineta K."/>
            <person name="Michell C.T."/>
            <person name="Saber N."/>
            <person name="Kharbatia N.M."/>
            <person name="Rupper R.R."/>
            <person name="Sharp A.R."/>
            <person name="Dally N."/>
            <person name="Boughton B.A."/>
            <person name="Woo Y.H."/>
            <person name="Gao G."/>
            <person name="Schijlen E.G.W.M."/>
            <person name="Guo X."/>
            <person name="Momin A.A."/>
            <person name="Negrao S."/>
            <person name="Al-Babili S."/>
            <person name="Gehring C."/>
            <person name="Roessner U."/>
            <person name="Jung C."/>
            <person name="Murphy K."/>
            <person name="Arold S.T."/>
            <person name="Gojobori T."/>
            <person name="van der Linden C.G."/>
            <person name="van Loo E.N."/>
            <person name="Jellen E.N."/>
            <person name="Maughan P.J."/>
            <person name="Tester M."/>
        </authorList>
    </citation>
    <scope>NUCLEOTIDE SEQUENCE [LARGE SCALE GENOMIC DNA]</scope>
    <source>
        <strain evidence="1">cv. PI 614886</strain>
    </source>
</reference>